<gene>
    <name evidence="6" type="ORF">GT360_21790</name>
</gene>
<dbReference type="Proteomes" id="UP000464262">
    <property type="component" value="Chromosome 2"/>
</dbReference>
<evidence type="ECO:0000313" key="6">
    <source>
        <dbReference type="EMBL" id="QIA66125.1"/>
    </source>
</evidence>
<dbReference type="GO" id="GO:0005524">
    <property type="term" value="F:ATP binding"/>
    <property type="evidence" value="ECO:0007669"/>
    <property type="project" value="UniProtKB-KW"/>
</dbReference>
<keyword evidence="7" id="KW-1185">Reference proteome</keyword>
<proteinExistence type="inferred from homology"/>
<keyword evidence="1" id="KW-0547">Nucleotide-binding</keyword>
<name>A0A7Z2YGG1_9VIBR</name>
<dbReference type="PANTHER" id="PTHR42759:SF1">
    <property type="entry name" value="MAGNESIUM-CHELATASE SUBUNIT CHLD"/>
    <property type="match status" value="1"/>
</dbReference>
<evidence type="ECO:0000259" key="4">
    <source>
        <dbReference type="Pfam" id="PF07726"/>
    </source>
</evidence>
<keyword evidence="2" id="KW-0067">ATP-binding</keyword>
<dbReference type="InterPro" id="IPR011703">
    <property type="entry name" value="ATPase_AAA-3"/>
</dbReference>
<evidence type="ECO:0000256" key="2">
    <source>
        <dbReference type="ARBA" id="ARBA00022840"/>
    </source>
</evidence>
<comment type="similarity">
    <text evidence="3">Belongs to the MoxR family.</text>
</comment>
<evidence type="ECO:0000256" key="1">
    <source>
        <dbReference type="ARBA" id="ARBA00022741"/>
    </source>
</evidence>
<organism evidence="6 7">
    <name type="scientific">Vibrio astriarenae</name>
    <dbReference type="NCBI Taxonomy" id="1481923"/>
    <lineage>
        <taxon>Bacteria</taxon>
        <taxon>Pseudomonadati</taxon>
        <taxon>Pseudomonadota</taxon>
        <taxon>Gammaproteobacteria</taxon>
        <taxon>Vibrionales</taxon>
        <taxon>Vibrionaceae</taxon>
        <taxon>Vibrio</taxon>
    </lineage>
</organism>
<dbReference type="RefSeq" id="WP_164651110.1">
    <property type="nucleotide sequence ID" value="NZ_CP047476.1"/>
</dbReference>
<dbReference type="GO" id="GO:0016887">
    <property type="term" value="F:ATP hydrolysis activity"/>
    <property type="evidence" value="ECO:0007669"/>
    <property type="project" value="InterPro"/>
</dbReference>
<dbReference type="InterPro" id="IPR050764">
    <property type="entry name" value="CbbQ/NirQ/NorQ/GpvN"/>
</dbReference>
<dbReference type="Pfam" id="PF17863">
    <property type="entry name" value="AAA_lid_2"/>
    <property type="match status" value="1"/>
</dbReference>
<dbReference type="InterPro" id="IPR041628">
    <property type="entry name" value="ChlI/MoxR_AAA_lid"/>
</dbReference>
<evidence type="ECO:0000259" key="5">
    <source>
        <dbReference type="Pfam" id="PF17863"/>
    </source>
</evidence>
<dbReference type="Gene3D" id="3.40.50.300">
    <property type="entry name" value="P-loop containing nucleotide triphosphate hydrolases"/>
    <property type="match status" value="1"/>
</dbReference>
<sequence length="316" mass="34662">MSSLRLKFISLQEKINQSVLGQENTVQQLVIALLADGHVLLQGLPGLAKTRSVNAMATQLACNLNRIQFTPDMLPADVTGCEVYDSQSQTLSFKRGPVFTHLLLADEINRAPAKVQSALLEAMAEGQVSVAGESHPLPDLFMVLATQNPVEQEGTYPLPEAQMDRFLIQILVDYPDKEAEKQMLRMLRSERSINSNASSELTTDEVLTARQLVDQVHVSEQVDQYIIDIVHATRYPSTELATVIELGASPRASIALDKCARAHAWLNGQDYVAPENVRAIAHSVLRHRLALSFSALNQGVTAEAVITQLLENVGFA</sequence>
<dbReference type="KEGG" id="vas:GT360_21790"/>
<protein>
    <submittedName>
        <fullName evidence="6">AAA domain-containing protein</fullName>
    </submittedName>
</protein>
<dbReference type="Pfam" id="PF07726">
    <property type="entry name" value="AAA_3"/>
    <property type="match status" value="1"/>
</dbReference>
<dbReference type="PANTHER" id="PTHR42759">
    <property type="entry name" value="MOXR FAMILY PROTEIN"/>
    <property type="match status" value="1"/>
</dbReference>
<dbReference type="FunFam" id="3.40.50.300:FF:000640">
    <property type="entry name" value="MoxR family ATPase"/>
    <property type="match status" value="1"/>
</dbReference>
<evidence type="ECO:0000256" key="3">
    <source>
        <dbReference type="ARBA" id="ARBA00061607"/>
    </source>
</evidence>
<dbReference type="PIRSF" id="PIRSF002849">
    <property type="entry name" value="AAA_ATPase_chaperone_MoxR_prd"/>
    <property type="match status" value="1"/>
</dbReference>
<dbReference type="EMBL" id="CP047476">
    <property type="protein sequence ID" value="QIA66125.1"/>
    <property type="molecule type" value="Genomic_DNA"/>
</dbReference>
<feature type="domain" description="ChlI/MoxR AAA lid" evidence="5">
    <location>
        <begin position="241"/>
        <end position="308"/>
    </location>
</feature>
<dbReference type="SUPFAM" id="SSF52540">
    <property type="entry name" value="P-loop containing nucleoside triphosphate hydrolases"/>
    <property type="match status" value="1"/>
</dbReference>
<reference evidence="6 7" key="1">
    <citation type="submission" date="2020-01" db="EMBL/GenBank/DDBJ databases">
        <title>Whole genome and functional gene identification of agarase of Vibrio HN897.</title>
        <authorList>
            <person name="Liu Y."/>
            <person name="Zhao Z."/>
        </authorList>
    </citation>
    <scope>NUCLEOTIDE SEQUENCE [LARGE SCALE GENOMIC DNA]</scope>
    <source>
        <strain evidence="6 7">HN897</strain>
    </source>
</reference>
<dbReference type="InterPro" id="IPR027417">
    <property type="entry name" value="P-loop_NTPase"/>
</dbReference>
<feature type="domain" description="ATPase AAA-3" evidence="4">
    <location>
        <begin position="38"/>
        <end position="168"/>
    </location>
</feature>
<dbReference type="AlphaFoldDB" id="A0A7Z2YGG1"/>
<accession>A0A7Z2YGG1</accession>
<evidence type="ECO:0000313" key="7">
    <source>
        <dbReference type="Proteomes" id="UP000464262"/>
    </source>
</evidence>
<dbReference type="Gene3D" id="1.10.8.80">
    <property type="entry name" value="Magnesium chelatase subunit I, C-Terminal domain"/>
    <property type="match status" value="1"/>
</dbReference>